<evidence type="ECO:0000313" key="1">
    <source>
        <dbReference type="EMBL" id="SUM31166.1"/>
    </source>
</evidence>
<accession>A0A380FCV0</accession>
<reference evidence="1 2" key="1">
    <citation type="submission" date="2018-06" db="EMBL/GenBank/DDBJ databases">
        <authorList>
            <consortium name="Pathogen Informatics"/>
            <person name="Doyle S."/>
        </authorList>
    </citation>
    <scope>NUCLEOTIDE SEQUENCE [LARGE SCALE GENOMIC DNA]</scope>
    <source>
        <strain evidence="1 2">NCTC12195</strain>
    </source>
</reference>
<evidence type="ECO:0000313" key="2">
    <source>
        <dbReference type="Proteomes" id="UP000255277"/>
    </source>
</evidence>
<name>A0A380FCV0_STAGA</name>
<dbReference type="AlphaFoldDB" id="A0A380FCV0"/>
<sequence>MMDVSILDQTQLIEGESSEREFSNTVALAQYLDELGYYTLLVIRTS</sequence>
<protein>
    <submittedName>
        <fullName evidence="1">Uncharacterized protein</fullName>
    </submittedName>
</protein>
<dbReference type="Proteomes" id="UP000255277">
    <property type="component" value="Unassembled WGS sequence"/>
</dbReference>
<organism evidence="1 2">
    <name type="scientific">Staphylococcus gallinarum</name>
    <dbReference type="NCBI Taxonomy" id="1293"/>
    <lineage>
        <taxon>Bacteria</taxon>
        <taxon>Bacillati</taxon>
        <taxon>Bacillota</taxon>
        <taxon>Bacilli</taxon>
        <taxon>Bacillales</taxon>
        <taxon>Staphylococcaceae</taxon>
        <taxon>Staphylococcus</taxon>
    </lineage>
</organism>
<gene>
    <name evidence="1" type="ORF">NCTC12195_00572</name>
</gene>
<proteinExistence type="predicted"/>
<dbReference type="CDD" id="cd00347">
    <property type="entry name" value="Flavin_utilizing_monoxygenases"/>
    <property type="match status" value="1"/>
</dbReference>
<dbReference type="EMBL" id="UHDK01000001">
    <property type="protein sequence ID" value="SUM31166.1"/>
    <property type="molecule type" value="Genomic_DNA"/>
</dbReference>